<evidence type="ECO:0000256" key="1">
    <source>
        <dbReference type="SAM" id="Phobius"/>
    </source>
</evidence>
<dbReference type="AlphaFoldDB" id="A0A6P2LKP5"/>
<accession>A0A6P2LKP5</accession>
<keyword evidence="1" id="KW-0472">Membrane</keyword>
<evidence type="ECO:0000313" key="3">
    <source>
        <dbReference type="Proteomes" id="UP000494218"/>
    </source>
</evidence>
<protein>
    <submittedName>
        <fullName evidence="2">Uncharacterized protein</fullName>
    </submittedName>
</protein>
<sequence>MFDNVKQALSADVAKLKADATADAQKVEGFFHRAYHSVKRAIALHLQAAVGIGASVAAVLEPHFSDIQAQLTGTHVLYFIIGSSIIGWLATASHVKEAQDKLAKVAAENAAAATTIVNAQPVLDALSQAHANLVAQATAAIANVAPAVAASAIASTAAQATASAATADTTTVTQ</sequence>
<gene>
    <name evidence="2" type="ORF">BLA23254_03311</name>
</gene>
<reference evidence="2 3" key="1">
    <citation type="submission" date="2019-09" db="EMBL/GenBank/DDBJ databases">
        <authorList>
            <person name="Depoorter E."/>
        </authorList>
    </citation>
    <scope>NUCLEOTIDE SEQUENCE [LARGE SCALE GENOMIC DNA]</scope>
    <source>
        <strain evidence="2">LMG 23254</strain>
    </source>
</reference>
<proteinExistence type="predicted"/>
<keyword evidence="1" id="KW-0812">Transmembrane</keyword>
<dbReference type="Proteomes" id="UP000494218">
    <property type="component" value="Unassembled WGS sequence"/>
</dbReference>
<feature type="transmembrane region" description="Helical" evidence="1">
    <location>
        <begin position="42"/>
        <end position="64"/>
    </location>
</feature>
<dbReference type="RefSeq" id="WP_175032204.1">
    <property type="nucleotide sequence ID" value="NZ_CABVPW010000015.1"/>
</dbReference>
<evidence type="ECO:0000313" key="2">
    <source>
        <dbReference type="EMBL" id="VWB70907.1"/>
    </source>
</evidence>
<keyword evidence="1" id="KW-1133">Transmembrane helix</keyword>
<feature type="transmembrane region" description="Helical" evidence="1">
    <location>
        <begin position="76"/>
        <end position="95"/>
    </location>
</feature>
<organism evidence="2 3">
    <name type="scientific">Burkholderia lata (strain ATCC 17760 / DSM 23089 / LMG 22485 / NCIMB 9086 / R18194 / 383)</name>
    <dbReference type="NCBI Taxonomy" id="482957"/>
    <lineage>
        <taxon>Bacteria</taxon>
        <taxon>Pseudomonadati</taxon>
        <taxon>Pseudomonadota</taxon>
        <taxon>Betaproteobacteria</taxon>
        <taxon>Burkholderiales</taxon>
        <taxon>Burkholderiaceae</taxon>
        <taxon>Burkholderia</taxon>
        <taxon>Burkholderia cepacia complex</taxon>
    </lineage>
</organism>
<name>A0A6P2LKP5_BURL3</name>
<dbReference type="EMBL" id="CABVPW010000015">
    <property type="protein sequence ID" value="VWB70907.1"/>
    <property type="molecule type" value="Genomic_DNA"/>
</dbReference>